<feature type="compositionally biased region" description="Polar residues" evidence="1">
    <location>
        <begin position="17"/>
        <end position="65"/>
    </location>
</feature>
<evidence type="ECO:0000313" key="2">
    <source>
        <dbReference type="EMBL" id="THG93290.1"/>
    </source>
</evidence>
<feature type="region of interest" description="Disordered" evidence="1">
    <location>
        <begin position="1"/>
        <end position="74"/>
    </location>
</feature>
<name>A0A4S4K7A6_9APHY</name>
<dbReference type="EMBL" id="SGPJ01000707">
    <property type="protein sequence ID" value="THG93290.1"/>
    <property type="molecule type" value="Genomic_DNA"/>
</dbReference>
<comment type="caution">
    <text evidence="2">The sequence shown here is derived from an EMBL/GenBank/DDBJ whole genome shotgun (WGS) entry which is preliminary data.</text>
</comment>
<dbReference type="Proteomes" id="UP000309038">
    <property type="component" value="Unassembled WGS sequence"/>
</dbReference>
<protein>
    <submittedName>
        <fullName evidence="2">Uncharacterized protein</fullName>
    </submittedName>
</protein>
<accession>A0A4S4K7A6</accession>
<organism evidence="2 3">
    <name type="scientific">Hermanssonia centrifuga</name>
    <dbReference type="NCBI Taxonomy" id="98765"/>
    <lineage>
        <taxon>Eukaryota</taxon>
        <taxon>Fungi</taxon>
        <taxon>Dikarya</taxon>
        <taxon>Basidiomycota</taxon>
        <taxon>Agaricomycotina</taxon>
        <taxon>Agaricomycetes</taxon>
        <taxon>Polyporales</taxon>
        <taxon>Meruliaceae</taxon>
        <taxon>Hermanssonia</taxon>
    </lineage>
</organism>
<proteinExistence type="predicted"/>
<feature type="region of interest" description="Disordered" evidence="1">
    <location>
        <begin position="341"/>
        <end position="369"/>
    </location>
</feature>
<keyword evidence="3" id="KW-1185">Reference proteome</keyword>
<sequence length="369" mass="40764">MKGPARPLVSLKRAGNKASSAQISNKTSQSVRVDNSTSSRPQAPSTVKSATSLAASGNATTNEGRSSSKRQRFKMRDLPEGMEKPFSNELIPRIRKLTGQLPAWHSPTLENIQSLMDEIFPDYMDQYRIQEGDVYCKLVTARLSDWRSGFATAAMTAVGTLWAGNLQRALEEIGTEIKPAVIAEQVQWMLGDEEAGLNRPLYWRSWEELEGSGGVQKSGRLRSEVILFTFYWHLQSITGLSLFDNDDDAPPIGAYTLAIQAVERAYKAHVTGEKVLPTGQTAWFSVDNWGDTFKYAAGRKIKNARASKFSNTIAAFTLRDWEMILNDTNVLRTGLKMEGRKKVAGSASGSAYESDEGDSGPEYEVMLSD</sequence>
<dbReference type="AlphaFoldDB" id="A0A4S4K7A6"/>
<evidence type="ECO:0000256" key="1">
    <source>
        <dbReference type="SAM" id="MobiDB-lite"/>
    </source>
</evidence>
<evidence type="ECO:0000313" key="3">
    <source>
        <dbReference type="Proteomes" id="UP000309038"/>
    </source>
</evidence>
<gene>
    <name evidence="2" type="ORF">EW026_g7911</name>
</gene>
<reference evidence="2 3" key="1">
    <citation type="submission" date="2019-02" db="EMBL/GenBank/DDBJ databases">
        <title>Genome sequencing of the rare red list fungi Phlebia centrifuga.</title>
        <authorList>
            <person name="Buettner E."/>
            <person name="Kellner H."/>
        </authorList>
    </citation>
    <scope>NUCLEOTIDE SEQUENCE [LARGE SCALE GENOMIC DNA]</scope>
    <source>
        <strain evidence="2 3">DSM 108282</strain>
    </source>
</reference>